<accession>A0ABU3CFF8</accession>
<dbReference type="PRINTS" id="PR00080">
    <property type="entry name" value="SDRFAMILY"/>
</dbReference>
<keyword evidence="13" id="KW-1185">Reference proteome</keyword>
<dbReference type="PIRSF" id="PIRSF000126">
    <property type="entry name" value="11-beta-HSD1"/>
    <property type="match status" value="1"/>
</dbReference>
<dbReference type="EMBL" id="JAVRHO010000001">
    <property type="protein sequence ID" value="MDT0645083.1"/>
    <property type="molecule type" value="Genomic_DNA"/>
</dbReference>
<dbReference type="PRINTS" id="PR00081">
    <property type="entry name" value="GDHRDH"/>
</dbReference>
<comment type="similarity">
    <text evidence="1 11">Belongs to the short-chain dehydrogenases/reductases (SDR) family.</text>
</comment>
<dbReference type="EC" id="1.1.1.381" evidence="5"/>
<evidence type="ECO:0000256" key="4">
    <source>
        <dbReference type="ARBA" id="ARBA00044050"/>
    </source>
</evidence>
<dbReference type="InterPro" id="IPR020904">
    <property type="entry name" value="Sc_DH/Rdtase_CS"/>
</dbReference>
<evidence type="ECO:0000256" key="9">
    <source>
        <dbReference type="ARBA" id="ARBA00045650"/>
    </source>
</evidence>
<keyword evidence="2" id="KW-0560">Oxidoreductase</keyword>
<evidence type="ECO:0000256" key="8">
    <source>
        <dbReference type="ARBA" id="ARBA00044349"/>
    </source>
</evidence>
<evidence type="ECO:0000256" key="1">
    <source>
        <dbReference type="ARBA" id="ARBA00006484"/>
    </source>
</evidence>
<dbReference type="InterPro" id="IPR002347">
    <property type="entry name" value="SDR_fam"/>
</dbReference>
<evidence type="ECO:0000256" key="3">
    <source>
        <dbReference type="ARBA" id="ARBA00043812"/>
    </source>
</evidence>
<evidence type="ECO:0000256" key="2">
    <source>
        <dbReference type="ARBA" id="ARBA00023002"/>
    </source>
</evidence>
<reference evidence="12 13" key="1">
    <citation type="submission" date="2023-09" db="EMBL/GenBank/DDBJ databases">
        <authorList>
            <person name="Rey-Velasco X."/>
        </authorList>
    </citation>
    <scope>NUCLEOTIDE SEQUENCE [LARGE SCALE GENOMIC DNA]</scope>
    <source>
        <strain evidence="12 13">F260</strain>
    </source>
</reference>
<sequence>METYNKLTVITGASQGLGYAFARSCAMRKRDLILVSLPNENLETTARSLQEEYKIKVLYFETDLTKINRINELVKNLAPYKINMLINNAGMGGTKKFKEASVDYIQNIISLNIQSLVLLTHQLLPFFCKNQQNYILNVASLAAFSPMPYKTVYPASKSFVLSFSMGLSREVKDLNIHVAVTCPGGLATNSEVSKRINSHKGIIQKSILTPKEVAEISINRLLKKKFVIIPGKINKLSVIFQKLVPVQTQMNVIGNKLQKEILSYSSVG</sequence>
<evidence type="ECO:0000313" key="13">
    <source>
        <dbReference type="Proteomes" id="UP001245285"/>
    </source>
</evidence>
<dbReference type="SUPFAM" id="SSF51735">
    <property type="entry name" value="NAD(P)-binding Rossmann-fold domains"/>
    <property type="match status" value="1"/>
</dbReference>
<dbReference type="InterPro" id="IPR036291">
    <property type="entry name" value="NAD(P)-bd_dom_sf"/>
</dbReference>
<name>A0ABU3CFF8_9FLAO</name>
<gene>
    <name evidence="12" type="ORF">RM545_00130</name>
</gene>
<evidence type="ECO:0000256" key="5">
    <source>
        <dbReference type="ARBA" id="ARBA00044059"/>
    </source>
</evidence>
<dbReference type="PROSITE" id="PS00061">
    <property type="entry name" value="ADH_SHORT"/>
    <property type="match status" value="1"/>
</dbReference>
<proteinExistence type="inferred from homology"/>
<dbReference type="Gene3D" id="3.40.50.720">
    <property type="entry name" value="NAD(P)-binding Rossmann-like Domain"/>
    <property type="match status" value="1"/>
</dbReference>
<protein>
    <recommendedName>
        <fullName evidence="6">NADP-dependent 3-hydroxy acid dehydrogenase YdfG</fullName>
        <ecNumber evidence="4">1.1.1.298</ecNumber>
        <ecNumber evidence="5">1.1.1.381</ecNumber>
    </recommendedName>
    <alternativeName>
        <fullName evidence="8">L-allo-threonine dehydrogenase</fullName>
    </alternativeName>
    <alternativeName>
        <fullName evidence="7">Malonic semialdehyde reductase</fullName>
    </alternativeName>
</protein>
<evidence type="ECO:0000256" key="11">
    <source>
        <dbReference type="RuleBase" id="RU000363"/>
    </source>
</evidence>
<comment type="catalytic activity">
    <reaction evidence="10">
        <text>3-hydroxypropanoate + NADP(+) = 3-oxopropanoate + NADPH + H(+)</text>
        <dbReference type="Rhea" id="RHEA:26438"/>
        <dbReference type="ChEBI" id="CHEBI:15378"/>
        <dbReference type="ChEBI" id="CHEBI:16510"/>
        <dbReference type="ChEBI" id="CHEBI:33190"/>
        <dbReference type="ChEBI" id="CHEBI:57783"/>
        <dbReference type="ChEBI" id="CHEBI:58349"/>
        <dbReference type="EC" id="1.1.1.298"/>
    </reaction>
</comment>
<dbReference type="EC" id="1.1.1.298" evidence="4"/>
<comment type="catalytic activity">
    <reaction evidence="3">
        <text>L-allo-threonine + NADP(+) = aminoacetone + CO2 + NADPH</text>
        <dbReference type="Rhea" id="RHEA:43524"/>
        <dbReference type="ChEBI" id="CHEBI:16526"/>
        <dbReference type="ChEBI" id="CHEBI:57783"/>
        <dbReference type="ChEBI" id="CHEBI:58320"/>
        <dbReference type="ChEBI" id="CHEBI:58349"/>
        <dbReference type="ChEBI" id="CHEBI:58585"/>
        <dbReference type="EC" id="1.1.1.381"/>
    </reaction>
</comment>
<evidence type="ECO:0000256" key="7">
    <source>
        <dbReference type="ARBA" id="ARBA00044271"/>
    </source>
</evidence>
<dbReference type="PANTHER" id="PTHR43086">
    <property type="entry name" value="VERY-LONG-CHAIN 3-OXOOACYL-COA REDUCTASE"/>
    <property type="match status" value="1"/>
</dbReference>
<evidence type="ECO:0000313" key="12">
    <source>
        <dbReference type="EMBL" id="MDT0645083.1"/>
    </source>
</evidence>
<dbReference type="Pfam" id="PF00106">
    <property type="entry name" value="adh_short"/>
    <property type="match status" value="1"/>
</dbReference>
<evidence type="ECO:0000256" key="6">
    <source>
        <dbReference type="ARBA" id="ARBA00044065"/>
    </source>
</evidence>
<dbReference type="Proteomes" id="UP001245285">
    <property type="component" value="Unassembled WGS sequence"/>
</dbReference>
<organism evidence="12 13">
    <name type="scientific">Autumnicola lenta</name>
    <dbReference type="NCBI Taxonomy" id="3075593"/>
    <lineage>
        <taxon>Bacteria</taxon>
        <taxon>Pseudomonadati</taxon>
        <taxon>Bacteroidota</taxon>
        <taxon>Flavobacteriia</taxon>
        <taxon>Flavobacteriales</taxon>
        <taxon>Flavobacteriaceae</taxon>
        <taxon>Autumnicola</taxon>
    </lineage>
</organism>
<evidence type="ECO:0000256" key="10">
    <source>
        <dbReference type="ARBA" id="ARBA00047274"/>
    </source>
</evidence>
<comment type="function">
    <text evidence="9">NADP-dependent dehydrogenase with broad substrate specificity acting on 3-hydroxy acids. Catalyzes the NADP-dependent oxidation of L-allo-threonine to L-2-amino-3-keto-butyrate, which is spontaneously decarboxylated into aminoacetone. Also acts on D-threonine, L-serine, D-serine, D-3-hydroxyisobutyrate, L-3-hydroxyisobutyrate, D-glycerate and L-glycerate. Able to catalyze the reduction of the malonic semialdehyde to 3-hydroxypropionic acid. YdfG is apparently supplementing RutE, the presumed malonic semialdehyde reductase involved in pyrimidine degradation since both are able to detoxify malonic semialdehyde.</text>
</comment>
<dbReference type="RefSeq" id="WP_311493235.1">
    <property type="nucleotide sequence ID" value="NZ_JAVRHO010000001.1"/>
</dbReference>
<dbReference type="PANTHER" id="PTHR43086:SF3">
    <property type="entry name" value="NADP-DEPENDENT 3-HYDROXY ACID DEHYDROGENASE YDFG"/>
    <property type="match status" value="1"/>
</dbReference>
<comment type="caution">
    <text evidence="12">The sequence shown here is derived from an EMBL/GenBank/DDBJ whole genome shotgun (WGS) entry which is preliminary data.</text>
</comment>